<evidence type="ECO:0000313" key="4">
    <source>
        <dbReference type="WBParaSite" id="EVEC_0001333001-mRNA-1"/>
    </source>
</evidence>
<proteinExistence type="predicted"/>
<sequence length="68" mass="7179">MGAWSDDEDDFDESSGSGDGGAVADSGSPDDESSKDYEIHNDLPETVIPVSSSSSYDYSVLCMALPRI</sequence>
<feature type="compositionally biased region" description="Basic and acidic residues" evidence="1">
    <location>
        <begin position="32"/>
        <end position="43"/>
    </location>
</feature>
<reference evidence="4" key="1">
    <citation type="submission" date="2017-02" db="UniProtKB">
        <authorList>
            <consortium name="WormBaseParasite"/>
        </authorList>
    </citation>
    <scope>IDENTIFICATION</scope>
</reference>
<dbReference type="EMBL" id="UXUI01014827">
    <property type="protein sequence ID" value="VDD97724.1"/>
    <property type="molecule type" value="Genomic_DNA"/>
</dbReference>
<reference evidence="2 3" key="2">
    <citation type="submission" date="2018-10" db="EMBL/GenBank/DDBJ databases">
        <authorList>
            <consortium name="Pathogen Informatics"/>
        </authorList>
    </citation>
    <scope>NUCLEOTIDE SEQUENCE [LARGE SCALE GENOMIC DNA]</scope>
</reference>
<dbReference type="Proteomes" id="UP000274131">
    <property type="component" value="Unassembled WGS sequence"/>
</dbReference>
<protein>
    <submittedName>
        <fullName evidence="2 4">Uncharacterized protein</fullName>
    </submittedName>
</protein>
<gene>
    <name evidence="2" type="ORF">EVEC_LOCUS12475</name>
</gene>
<feature type="compositionally biased region" description="Acidic residues" evidence="1">
    <location>
        <begin position="1"/>
        <end position="13"/>
    </location>
</feature>
<dbReference type="WBParaSite" id="EVEC_0001333001-mRNA-1">
    <property type="protein sequence ID" value="EVEC_0001333001-mRNA-1"/>
    <property type="gene ID" value="EVEC_0001333001"/>
</dbReference>
<feature type="region of interest" description="Disordered" evidence="1">
    <location>
        <begin position="1"/>
        <end position="48"/>
    </location>
</feature>
<evidence type="ECO:0000256" key="1">
    <source>
        <dbReference type="SAM" id="MobiDB-lite"/>
    </source>
</evidence>
<organism evidence="4">
    <name type="scientific">Enterobius vermicularis</name>
    <name type="common">Human pinworm</name>
    <dbReference type="NCBI Taxonomy" id="51028"/>
    <lineage>
        <taxon>Eukaryota</taxon>
        <taxon>Metazoa</taxon>
        <taxon>Ecdysozoa</taxon>
        <taxon>Nematoda</taxon>
        <taxon>Chromadorea</taxon>
        <taxon>Rhabditida</taxon>
        <taxon>Spirurina</taxon>
        <taxon>Oxyuridomorpha</taxon>
        <taxon>Oxyuroidea</taxon>
        <taxon>Oxyuridae</taxon>
        <taxon>Enterobius</taxon>
    </lineage>
</organism>
<evidence type="ECO:0000313" key="2">
    <source>
        <dbReference type="EMBL" id="VDD97724.1"/>
    </source>
</evidence>
<name>A0A0N4VQM9_ENTVE</name>
<dbReference type="AlphaFoldDB" id="A0A0N4VQM9"/>
<evidence type="ECO:0000313" key="3">
    <source>
        <dbReference type="Proteomes" id="UP000274131"/>
    </source>
</evidence>
<keyword evidence="3" id="KW-1185">Reference proteome</keyword>
<accession>A0A0N4VQM9</accession>